<feature type="transmembrane region" description="Helical" evidence="1">
    <location>
        <begin position="379"/>
        <end position="396"/>
    </location>
</feature>
<sequence>MRKTLLVALVLSLIVVWPGPARASGTTIDDYLREAFDATGLPGMSVVVTKDDQVVHASALGDGVTVDTPMRVASISKSFTAAAVLALVDEGRVELDEPVVTYLPEFRMADERAGRTTVRQLLNQTSGLSDRTVDIAATQHAKDLAGYVGALRDGRLAGEPGSRWEYCNVNYDVAARLVEVVDGRSFPDAVREKVFAPLGMKASSVGDDVADGYNSLFGWWVRRPELPGFRGGAGGVVTTASDMGRWLISQTGHGPRTLTRASLAVMHEPAPGTGYAMGWGPVEVDGHTLLVHSGNLFTYTAVQAVDPATGYGYAVLTDSAGLRDDTYDIMLGLVALTDGREPAVPGHGRQWIELALALVALLAIGLGVLGVLRPGRRLKWLRLAAALTPVVVFVTYPQWVSFLTNGRAVTWAQMTYFAAPLTITIGIAAAAGLAAAVACLIRLVRLRSSR</sequence>
<keyword evidence="1" id="KW-0472">Membrane</keyword>
<keyword evidence="1" id="KW-1133">Transmembrane helix</keyword>
<dbReference type="EMBL" id="JAENHP010000001">
    <property type="protein sequence ID" value="MBM2614960.1"/>
    <property type="molecule type" value="Genomic_DNA"/>
</dbReference>
<evidence type="ECO:0000256" key="2">
    <source>
        <dbReference type="SAM" id="SignalP"/>
    </source>
</evidence>
<dbReference type="Gene3D" id="3.40.710.10">
    <property type="entry name" value="DD-peptidase/beta-lactamase superfamily"/>
    <property type="match status" value="1"/>
</dbReference>
<feature type="transmembrane region" description="Helical" evidence="1">
    <location>
        <begin position="416"/>
        <end position="444"/>
    </location>
</feature>
<keyword evidence="5" id="KW-1185">Reference proteome</keyword>
<feature type="chain" id="PRO_5045204972" evidence="2">
    <location>
        <begin position="24"/>
        <end position="450"/>
    </location>
</feature>
<protein>
    <submittedName>
        <fullName evidence="4">Beta-lactamase family protein</fullName>
    </submittedName>
</protein>
<dbReference type="SUPFAM" id="SSF56601">
    <property type="entry name" value="beta-lactamase/transpeptidase-like"/>
    <property type="match status" value="1"/>
</dbReference>
<proteinExistence type="predicted"/>
<keyword evidence="2" id="KW-0732">Signal</keyword>
<organism evidence="4 5">
    <name type="scientific">Paractinoplanes ovalisporus</name>
    <dbReference type="NCBI Taxonomy" id="2810368"/>
    <lineage>
        <taxon>Bacteria</taxon>
        <taxon>Bacillati</taxon>
        <taxon>Actinomycetota</taxon>
        <taxon>Actinomycetes</taxon>
        <taxon>Micromonosporales</taxon>
        <taxon>Micromonosporaceae</taxon>
        <taxon>Paractinoplanes</taxon>
    </lineage>
</organism>
<dbReference type="PANTHER" id="PTHR46825">
    <property type="entry name" value="D-ALANYL-D-ALANINE-CARBOXYPEPTIDASE/ENDOPEPTIDASE AMPH"/>
    <property type="match status" value="1"/>
</dbReference>
<dbReference type="Pfam" id="PF00144">
    <property type="entry name" value="Beta-lactamase"/>
    <property type="match status" value="1"/>
</dbReference>
<accession>A0ABS2A5F4</accession>
<dbReference type="InterPro" id="IPR001466">
    <property type="entry name" value="Beta-lactam-related"/>
</dbReference>
<evidence type="ECO:0000259" key="3">
    <source>
        <dbReference type="Pfam" id="PF00144"/>
    </source>
</evidence>
<evidence type="ECO:0000313" key="4">
    <source>
        <dbReference type="EMBL" id="MBM2614960.1"/>
    </source>
</evidence>
<feature type="signal peptide" evidence="2">
    <location>
        <begin position="1"/>
        <end position="23"/>
    </location>
</feature>
<comment type="caution">
    <text evidence="4">The sequence shown here is derived from an EMBL/GenBank/DDBJ whole genome shotgun (WGS) entry which is preliminary data.</text>
</comment>
<dbReference type="InterPro" id="IPR012338">
    <property type="entry name" value="Beta-lactam/transpept-like"/>
</dbReference>
<dbReference type="Proteomes" id="UP000632138">
    <property type="component" value="Unassembled WGS sequence"/>
</dbReference>
<name>A0ABS2A5F4_9ACTN</name>
<dbReference type="PANTHER" id="PTHR46825:SF9">
    <property type="entry name" value="BETA-LACTAMASE-RELATED DOMAIN-CONTAINING PROTEIN"/>
    <property type="match status" value="1"/>
</dbReference>
<reference evidence="4 5" key="1">
    <citation type="submission" date="2021-01" db="EMBL/GenBank/DDBJ databases">
        <title>Actinoplanes sp. nov. LDG1-06 isolated from lichen.</title>
        <authorList>
            <person name="Saeng-In P."/>
            <person name="Phongsopitanun W."/>
            <person name="Kanchanasin P."/>
            <person name="Yuki M."/>
            <person name="Kudo T."/>
            <person name="Ohkuma M."/>
            <person name="Tanasupawat S."/>
        </authorList>
    </citation>
    <scope>NUCLEOTIDE SEQUENCE [LARGE SCALE GENOMIC DNA]</scope>
    <source>
        <strain evidence="4 5">LDG1-06</strain>
    </source>
</reference>
<evidence type="ECO:0000256" key="1">
    <source>
        <dbReference type="SAM" id="Phobius"/>
    </source>
</evidence>
<dbReference type="RefSeq" id="WP_203374803.1">
    <property type="nucleotide sequence ID" value="NZ_JAENHP010000001.1"/>
</dbReference>
<dbReference type="InterPro" id="IPR050491">
    <property type="entry name" value="AmpC-like"/>
</dbReference>
<evidence type="ECO:0000313" key="5">
    <source>
        <dbReference type="Proteomes" id="UP000632138"/>
    </source>
</evidence>
<keyword evidence="1" id="KW-0812">Transmembrane</keyword>
<gene>
    <name evidence="4" type="ORF">JIG36_05225</name>
</gene>
<feature type="transmembrane region" description="Helical" evidence="1">
    <location>
        <begin position="351"/>
        <end position="372"/>
    </location>
</feature>
<feature type="domain" description="Beta-lactamase-related" evidence="3">
    <location>
        <begin position="29"/>
        <end position="333"/>
    </location>
</feature>